<name>A0A1J5IRM5_9BACT</name>
<evidence type="ECO:0000256" key="6">
    <source>
        <dbReference type="ARBA" id="ARBA00023310"/>
    </source>
</evidence>
<proteinExistence type="predicted"/>
<comment type="subcellular location">
    <subcellularLocation>
        <location evidence="1">Membrane</location>
    </subcellularLocation>
</comment>
<sequence length="77" mass="8625">MPKSTIDAATVQYAGEMTADLQKTVTAALKKHFPGLAEVSFVEEAQLLGGLKITYRDYVYDDSIRHRLAQLRNRLAQ</sequence>
<evidence type="ECO:0000256" key="5">
    <source>
        <dbReference type="ARBA" id="ARBA00023136"/>
    </source>
</evidence>
<comment type="caution">
    <text evidence="7">The sequence shown here is derived from an EMBL/GenBank/DDBJ whole genome shotgun (WGS) entry which is preliminary data.</text>
</comment>
<accession>A0A1J5IRM5</accession>
<dbReference type="AlphaFoldDB" id="A0A1J5IRM5"/>
<keyword evidence="2" id="KW-0813">Transport</keyword>
<evidence type="ECO:0000256" key="1">
    <source>
        <dbReference type="ARBA" id="ARBA00004370"/>
    </source>
</evidence>
<dbReference type="STRING" id="1817892.AUK40_05670"/>
<reference evidence="7 8" key="1">
    <citation type="journal article" date="2016" name="Environ. Microbiol.">
        <title>Genomic resolution of a cold subsurface aquifer community provides metabolic insights for novel microbes adapted to high CO concentrations.</title>
        <authorList>
            <person name="Probst A.J."/>
            <person name="Castelle C.J."/>
            <person name="Singh A."/>
            <person name="Brown C.T."/>
            <person name="Anantharaman K."/>
            <person name="Sharon I."/>
            <person name="Hug L.A."/>
            <person name="Burstein D."/>
            <person name="Emerson J.B."/>
            <person name="Thomas B.C."/>
            <person name="Banfield J.F."/>
        </authorList>
    </citation>
    <scope>NUCLEOTIDE SEQUENCE [LARGE SCALE GENOMIC DNA]</scope>
    <source>
        <strain evidence="7">CG2_30_54_11</strain>
    </source>
</reference>
<keyword evidence="4" id="KW-0406">Ion transport</keyword>
<keyword evidence="6" id="KW-0066">ATP synthesis</keyword>
<evidence type="ECO:0000313" key="8">
    <source>
        <dbReference type="Proteomes" id="UP000183245"/>
    </source>
</evidence>
<evidence type="ECO:0000256" key="2">
    <source>
        <dbReference type="ARBA" id="ARBA00022448"/>
    </source>
</evidence>
<evidence type="ECO:0000256" key="3">
    <source>
        <dbReference type="ARBA" id="ARBA00022781"/>
    </source>
</evidence>
<dbReference type="EMBL" id="MNZT01000101">
    <property type="protein sequence ID" value="OIP95823.1"/>
    <property type="molecule type" value="Genomic_DNA"/>
</dbReference>
<evidence type="ECO:0000256" key="4">
    <source>
        <dbReference type="ARBA" id="ARBA00023065"/>
    </source>
</evidence>
<organism evidence="7 8">
    <name type="scientific">Candidatus Wirthbacteria bacterium CG2_30_54_11</name>
    <dbReference type="NCBI Taxonomy" id="1817892"/>
    <lineage>
        <taxon>Bacteria</taxon>
        <taxon>Candidatus Wirthbacteria</taxon>
    </lineage>
</organism>
<evidence type="ECO:0000313" key="7">
    <source>
        <dbReference type="EMBL" id="OIP95823.1"/>
    </source>
</evidence>
<dbReference type="GO" id="GO:0046933">
    <property type="term" value="F:proton-transporting ATP synthase activity, rotational mechanism"/>
    <property type="evidence" value="ECO:0007669"/>
    <property type="project" value="InterPro"/>
</dbReference>
<gene>
    <name evidence="7" type="ORF">AUK40_05670</name>
</gene>
<dbReference type="Proteomes" id="UP000183245">
    <property type="component" value="Unassembled WGS sequence"/>
</dbReference>
<dbReference type="GO" id="GO:0016020">
    <property type="term" value="C:membrane"/>
    <property type="evidence" value="ECO:0007669"/>
    <property type="project" value="UniProtKB-SubCell"/>
</dbReference>
<dbReference type="Pfam" id="PF00213">
    <property type="entry name" value="OSCP"/>
    <property type="match status" value="1"/>
</dbReference>
<keyword evidence="3" id="KW-0375">Hydrogen ion transport</keyword>
<protein>
    <submittedName>
        <fullName evidence="7">Uncharacterized protein</fullName>
    </submittedName>
</protein>
<dbReference type="InterPro" id="IPR000711">
    <property type="entry name" value="ATPase_OSCP/dsu"/>
</dbReference>
<keyword evidence="5" id="KW-0472">Membrane</keyword>